<evidence type="ECO:0000256" key="1">
    <source>
        <dbReference type="ARBA" id="ARBA00006422"/>
    </source>
</evidence>
<dbReference type="EMBL" id="VRYY01000085">
    <property type="protein sequence ID" value="MBG3876205.1"/>
    <property type="molecule type" value="Genomic_DNA"/>
</dbReference>
<comment type="similarity">
    <text evidence="1">Belongs to the PyrK family.</text>
</comment>
<keyword evidence="7" id="KW-0249">Electron transport</keyword>
<dbReference type="RefSeq" id="WP_196608386.1">
    <property type="nucleotide sequence ID" value="NZ_VRYY01000085.1"/>
</dbReference>
<protein>
    <submittedName>
        <fullName evidence="12">Dihydroorotate dehydrogenase electron transfer subunit</fullName>
    </submittedName>
</protein>
<dbReference type="Proteomes" id="UP001194469">
    <property type="component" value="Unassembled WGS sequence"/>
</dbReference>
<dbReference type="InterPro" id="IPR017927">
    <property type="entry name" value="FAD-bd_FR_type"/>
</dbReference>
<dbReference type="Gene3D" id="2.40.30.10">
    <property type="entry name" value="Translation factors"/>
    <property type="match status" value="1"/>
</dbReference>
<evidence type="ECO:0000313" key="12">
    <source>
        <dbReference type="EMBL" id="MBG3876205.1"/>
    </source>
</evidence>
<reference evidence="12 13" key="1">
    <citation type="submission" date="2019-08" db="EMBL/GenBank/DDBJ databases">
        <authorList>
            <person name="Luo N."/>
        </authorList>
    </citation>
    <scope>NUCLEOTIDE SEQUENCE [LARGE SCALE GENOMIC DNA]</scope>
    <source>
        <strain evidence="12 13">NCIMB 9442</strain>
    </source>
</reference>
<proteinExistence type="inferred from homology"/>
<dbReference type="PANTHER" id="PTHR43513">
    <property type="entry name" value="DIHYDROOROTATE DEHYDROGENASE B (NAD(+)), ELECTRON TRANSFER SUBUNIT"/>
    <property type="match status" value="1"/>
</dbReference>
<comment type="caution">
    <text evidence="12">The sequence shown here is derived from an EMBL/GenBank/DDBJ whole genome shotgun (WGS) entry which is preliminary data.</text>
</comment>
<evidence type="ECO:0000256" key="7">
    <source>
        <dbReference type="ARBA" id="ARBA00022982"/>
    </source>
</evidence>
<gene>
    <name evidence="12" type="ORF">FVW20_03960</name>
</gene>
<dbReference type="PANTHER" id="PTHR43513:SF3">
    <property type="entry name" value="DIHYDROOROTATE DEHYDROGENASE B (NAD(+)), ELECTRON TRANSFER SUBUNIT-RELATED"/>
    <property type="match status" value="1"/>
</dbReference>
<dbReference type="Pfam" id="PF10418">
    <property type="entry name" value="DHODB_Fe-S_bind"/>
    <property type="match status" value="1"/>
</dbReference>
<accession>A0ABS0J1B6</accession>
<evidence type="ECO:0000256" key="6">
    <source>
        <dbReference type="ARBA" id="ARBA00022827"/>
    </source>
</evidence>
<dbReference type="Gene3D" id="2.10.240.10">
    <property type="entry name" value="Dihydroorotate dehydrogenase, electron transfer subunit"/>
    <property type="match status" value="1"/>
</dbReference>
<keyword evidence="2" id="KW-0813">Transport</keyword>
<dbReference type="CDD" id="cd06218">
    <property type="entry name" value="DHOD_e_trans"/>
    <property type="match status" value="1"/>
</dbReference>
<evidence type="ECO:0000256" key="9">
    <source>
        <dbReference type="ARBA" id="ARBA00023014"/>
    </source>
</evidence>
<evidence type="ECO:0000256" key="4">
    <source>
        <dbReference type="ARBA" id="ARBA00022714"/>
    </source>
</evidence>
<keyword evidence="4" id="KW-0001">2Fe-2S</keyword>
<evidence type="ECO:0000313" key="13">
    <source>
        <dbReference type="Proteomes" id="UP001194469"/>
    </source>
</evidence>
<dbReference type="InterPro" id="IPR037117">
    <property type="entry name" value="Dihydroorotate_DH_ele_sf"/>
</dbReference>
<keyword evidence="6" id="KW-0274">FAD</keyword>
<dbReference type="Gene3D" id="3.40.50.80">
    <property type="entry name" value="Nucleotide-binding domain of ferredoxin-NADP reductase (FNR) module"/>
    <property type="match status" value="1"/>
</dbReference>
<keyword evidence="3" id="KW-0285">Flavoprotein</keyword>
<comment type="cofactor">
    <cofactor evidence="10">
        <name>[2Fe-2S] cluster</name>
        <dbReference type="ChEBI" id="CHEBI:190135"/>
    </cofactor>
</comment>
<dbReference type="SUPFAM" id="SSF63380">
    <property type="entry name" value="Riboflavin synthase domain-like"/>
    <property type="match status" value="1"/>
</dbReference>
<keyword evidence="5" id="KW-0479">Metal-binding</keyword>
<keyword evidence="13" id="KW-1185">Reference proteome</keyword>
<sequence>MNTPACTDLTVLDLVPFGQTGGEARFFALRLERPQWADWKPGQFVMLRPAGWALDMLWARPFSICRISTRDLVIFFQVVGRGTARLAQLRTGDVVHVWGPLGNAFAMEPDTPTLMLAGGIGIAPFIGYAHTHPKPWNLWMDFGHRMPLGCYPFESINEKIMADSHHEEGPEDLSRFIETIGRRMREFRDQNGLVLACGPTPFLRTVRSFALEYGVRTQLSLETRMACGVGACLGCVCRTTEQWPDPAKAGGNVQTCTQGPVFWAEQVTFDDETAAPPTAADVPVQACER</sequence>
<dbReference type="PIRSF" id="PIRSF006816">
    <property type="entry name" value="Cyc3_hyd_g"/>
    <property type="match status" value="1"/>
</dbReference>
<feature type="domain" description="FAD-binding FR-type" evidence="11">
    <location>
        <begin position="4"/>
        <end position="107"/>
    </location>
</feature>
<keyword evidence="8" id="KW-0408">Iron</keyword>
<evidence type="ECO:0000256" key="2">
    <source>
        <dbReference type="ARBA" id="ARBA00022448"/>
    </source>
</evidence>
<dbReference type="PROSITE" id="PS51384">
    <property type="entry name" value="FAD_FR"/>
    <property type="match status" value="1"/>
</dbReference>
<name>A0ABS0J1B6_9BACT</name>
<dbReference type="SUPFAM" id="SSF52343">
    <property type="entry name" value="Ferredoxin reductase-like, C-terminal NADP-linked domain"/>
    <property type="match status" value="1"/>
</dbReference>
<evidence type="ECO:0000256" key="8">
    <source>
        <dbReference type="ARBA" id="ARBA00023004"/>
    </source>
</evidence>
<dbReference type="InterPro" id="IPR017938">
    <property type="entry name" value="Riboflavin_synthase-like_b-brl"/>
</dbReference>
<dbReference type="InterPro" id="IPR019480">
    <property type="entry name" value="Dihydroorotate_DH_Fe-S-bd"/>
</dbReference>
<evidence type="ECO:0000256" key="5">
    <source>
        <dbReference type="ARBA" id="ARBA00022723"/>
    </source>
</evidence>
<evidence type="ECO:0000256" key="3">
    <source>
        <dbReference type="ARBA" id="ARBA00022630"/>
    </source>
</evidence>
<evidence type="ECO:0000259" key="11">
    <source>
        <dbReference type="PROSITE" id="PS51384"/>
    </source>
</evidence>
<dbReference type="InterPro" id="IPR012165">
    <property type="entry name" value="Cyt_c3_hydrogenase_gsu"/>
</dbReference>
<dbReference type="InterPro" id="IPR050353">
    <property type="entry name" value="PyrK_electron_transfer"/>
</dbReference>
<dbReference type="InterPro" id="IPR039261">
    <property type="entry name" value="FNR_nucleotide-bd"/>
</dbReference>
<evidence type="ECO:0000256" key="10">
    <source>
        <dbReference type="ARBA" id="ARBA00034078"/>
    </source>
</evidence>
<organism evidence="12 13">
    <name type="scientific">Nitratidesulfovibrio oxamicus</name>
    <dbReference type="NCBI Taxonomy" id="32016"/>
    <lineage>
        <taxon>Bacteria</taxon>
        <taxon>Pseudomonadati</taxon>
        <taxon>Thermodesulfobacteriota</taxon>
        <taxon>Desulfovibrionia</taxon>
        <taxon>Desulfovibrionales</taxon>
        <taxon>Desulfovibrionaceae</taxon>
        <taxon>Nitratidesulfovibrio</taxon>
    </lineage>
</organism>
<keyword evidence="9" id="KW-0411">Iron-sulfur</keyword>